<proteinExistence type="predicted"/>
<dbReference type="EMBL" id="GL888030">
    <property type="protein sequence ID" value="EGI69140.1"/>
    <property type="molecule type" value="Genomic_DNA"/>
</dbReference>
<feature type="compositionally biased region" description="Basic and acidic residues" evidence="1">
    <location>
        <begin position="443"/>
        <end position="455"/>
    </location>
</feature>
<feature type="compositionally biased region" description="Basic and acidic residues" evidence="1">
    <location>
        <begin position="464"/>
        <end position="477"/>
    </location>
</feature>
<protein>
    <submittedName>
        <fullName evidence="2">Uncharacterized protein</fullName>
    </submittedName>
</protein>
<reference evidence="2" key="1">
    <citation type="submission" date="2011-02" db="EMBL/GenBank/DDBJ databases">
        <title>The genome of the leaf-cutting ant Acromyrmex echinatior suggests key adaptations to social evolution and fungus farming.</title>
        <authorList>
            <person name="Nygaard S."/>
            <person name="Zhang G."/>
        </authorList>
    </citation>
    <scope>NUCLEOTIDE SEQUENCE</scope>
</reference>
<sequence>MRQDIRNYNDEPDFNNSYTKNSYNDFELPENDFAVEEDNYTQFVNPQKAIARSYRERISRYDYLKDLESPFMQNIHIPLRKDVSPRWLAKSDKKNFCEIHDTDIQSGERKKRTKVLSKPNRNFNCKAELEHARDIAMYREQDNLPNVVDPVVPSKQMFWDFISFENDSECEGTTFYTPTKTKNHSGLQKMAPLRKRSYIFNSQPNRIVVVDSEGEEFNETIKKNSRENLSPKIPINSERYRTSKSDTMKEQPKILQLNTPNMNSSRGQSTRTSVDEQILNMYFTAKDSTNMSPRLATEEKKNKFLTTERKEEIINTTDDNRRYYNKFVNKLSNNSPKKTDRLTRIFNRITDSSSNGRIEMENERDKMNSHRENIRNSKMDQIDVTVSRLTPEKITQNEKIFALKMRNTSVPRLDVKKEKERKFFSRLPIRTWKRFRTKEPITLHPESDKDKKVENETALNNHPKKTENDDVHTKDRATTINSNDIKQSEHFETGSLS</sequence>
<keyword evidence="3" id="KW-1185">Reference proteome</keyword>
<feature type="compositionally biased region" description="Basic and acidic residues" evidence="1">
    <location>
        <begin position="486"/>
        <end position="497"/>
    </location>
</feature>
<gene>
    <name evidence="2" type="ORF">G5I_02117</name>
</gene>
<evidence type="ECO:0000313" key="2">
    <source>
        <dbReference type="EMBL" id="EGI69140.1"/>
    </source>
</evidence>
<dbReference type="AlphaFoldDB" id="F4W9G5"/>
<organism evidence="3">
    <name type="scientific">Acromyrmex echinatior</name>
    <name type="common">Panamanian leafcutter ant</name>
    <name type="synonym">Acromyrmex octospinosus echinatior</name>
    <dbReference type="NCBI Taxonomy" id="103372"/>
    <lineage>
        <taxon>Eukaryota</taxon>
        <taxon>Metazoa</taxon>
        <taxon>Ecdysozoa</taxon>
        <taxon>Arthropoda</taxon>
        <taxon>Hexapoda</taxon>
        <taxon>Insecta</taxon>
        <taxon>Pterygota</taxon>
        <taxon>Neoptera</taxon>
        <taxon>Endopterygota</taxon>
        <taxon>Hymenoptera</taxon>
        <taxon>Apocrita</taxon>
        <taxon>Aculeata</taxon>
        <taxon>Formicoidea</taxon>
        <taxon>Formicidae</taxon>
        <taxon>Myrmicinae</taxon>
        <taxon>Acromyrmex</taxon>
    </lineage>
</organism>
<dbReference type="InParanoid" id="F4W9G5"/>
<name>F4W9G5_ACREC</name>
<evidence type="ECO:0000313" key="3">
    <source>
        <dbReference type="Proteomes" id="UP000007755"/>
    </source>
</evidence>
<feature type="region of interest" description="Disordered" evidence="1">
    <location>
        <begin position="443"/>
        <end position="497"/>
    </location>
</feature>
<evidence type="ECO:0000256" key="1">
    <source>
        <dbReference type="SAM" id="MobiDB-lite"/>
    </source>
</evidence>
<dbReference type="Proteomes" id="UP000007755">
    <property type="component" value="Unassembled WGS sequence"/>
</dbReference>
<accession>F4W9G5</accession>